<accession>A0A5C4T6T0</accession>
<organism evidence="1 2">
    <name type="scientific">Paenibacillus hemerocallicola</name>
    <dbReference type="NCBI Taxonomy" id="1172614"/>
    <lineage>
        <taxon>Bacteria</taxon>
        <taxon>Bacillati</taxon>
        <taxon>Bacillota</taxon>
        <taxon>Bacilli</taxon>
        <taxon>Bacillales</taxon>
        <taxon>Paenibacillaceae</taxon>
        <taxon>Paenibacillus</taxon>
    </lineage>
</organism>
<dbReference type="Proteomes" id="UP000307943">
    <property type="component" value="Unassembled WGS sequence"/>
</dbReference>
<keyword evidence="2" id="KW-1185">Reference proteome</keyword>
<dbReference type="AlphaFoldDB" id="A0A5C4T6T0"/>
<gene>
    <name evidence="1" type="ORF">FE784_18125</name>
</gene>
<evidence type="ECO:0008006" key="3">
    <source>
        <dbReference type="Google" id="ProtNLM"/>
    </source>
</evidence>
<dbReference type="PROSITE" id="PS51257">
    <property type="entry name" value="PROKAR_LIPOPROTEIN"/>
    <property type="match status" value="1"/>
</dbReference>
<name>A0A5C4T6T0_9BACL</name>
<dbReference type="EMBL" id="VDCQ01000025">
    <property type="protein sequence ID" value="TNJ64768.1"/>
    <property type="molecule type" value="Genomic_DNA"/>
</dbReference>
<protein>
    <recommendedName>
        <fullName evidence="3">Extracellular solute-binding protein</fullName>
    </recommendedName>
</protein>
<evidence type="ECO:0000313" key="2">
    <source>
        <dbReference type="Proteomes" id="UP000307943"/>
    </source>
</evidence>
<sequence length="134" mass="14618">MSTNRQRIGILFLIVWALMTLLLAACSGGSEGKKEESAAADNGNAPAGPTKEPMELTVYYMGSDSSEERFMEVYGDAIRRGHPNFTLKWMNYNTVKFADLAATQTKVDLFYGPMGNYASVVNGGYADLSCIVLI</sequence>
<evidence type="ECO:0000313" key="1">
    <source>
        <dbReference type="EMBL" id="TNJ64768.1"/>
    </source>
</evidence>
<comment type="caution">
    <text evidence="1">The sequence shown here is derived from an EMBL/GenBank/DDBJ whole genome shotgun (WGS) entry which is preliminary data.</text>
</comment>
<proteinExistence type="predicted"/>
<dbReference type="RefSeq" id="WP_139603642.1">
    <property type="nucleotide sequence ID" value="NZ_VDCQ01000025.1"/>
</dbReference>
<reference evidence="1 2" key="1">
    <citation type="submission" date="2019-05" db="EMBL/GenBank/DDBJ databases">
        <title>We sequenced the genome of Paenibacillus hemerocallicola KCTC 33185 for further insight into its adaptation and study the phylogeny of Paenibacillus.</title>
        <authorList>
            <person name="Narsing Rao M.P."/>
        </authorList>
    </citation>
    <scope>NUCLEOTIDE SEQUENCE [LARGE SCALE GENOMIC DNA]</scope>
    <source>
        <strain evidence="1 2">KCTC 33185</strain>
    </source>
</reference>
<dbReference type="OrthoDB" id="9808332at2"/>